<feature type="transmembrane region" description="Helical" evidence="10">
    <location>
        <begin position="356"/>
        <end position="383"/>
    </location>
</feature>
<keyword evidence="15" id="KW-1185">Reference proteome</keyword>
<dbReference type="FunCoup" id="D8T8Y0">
    <property type="interactions" value="119"/>
</dbReference>
<dbReference type="NCBIfam" id="TIGR00794">
    <property type="entry name" value="kup"/>
    <property type="match status" value="1"/>
</dbReference>
<evidence type="ECO:0000256" key="5">
    <source>
        <dbReference type="ARBA" id="ARBA00022692"/>
    </source>
</evidence>
<feature type="transmembrane region" description="Helical" evidence="10">
    <location>
        <begin position="104"/>
        <end position="121"/>
    </location>
</feature>
<feature type="transmembrane region" description="Helical" evidence="10">
    <location>
        <begin position="207"/>
        <end position="225"/>
    </location>
</feature>
<gene>
    <name evidence="14" type="ORF">SELMODRAFT_236434</name>
</gene>
<feature type="transmembrane region" description="Helical" evidence="10">
    <location>
        <begin position="316"/>
        <end position="336"/>
    </location>
</feature>
<evidence type="ECO:0000259" key="13">
    <source>
        <dbReference type="Pfam" id="PF22776"/>
    </source>
</evidence>
<dbReference type="PANTHER" id="PTHR30540:SF95">
    <property type="entry name" value="POTASSIUM TRANSPORTER 10"/>
    <property type="match status" value="1"/>
</dbReference>
<dbReference type="PANTHER" id="PTHR30540">
    <property type="entry name" value="OSMOTIC STRESS POTASSIUM TRANSPORTER"/>
    <property type="match status" value="1"/>
</dbReference>
<organism evidence="15">
    <name type="scientific">Selaginella moellendorffii</name>
    <name type="common">Spikemoss</name>
    <dbReference type="NCBI Taxonomy" id="88036"/>
    <lineage>
        <taxon>Eukaryota</taxon>
        <taxon>Viridiplantae</taxon>
        <taxon>Streptophyta</taxon>
        <taxon>Embryophyta</taxon>
        <taxon>Tracheophyta</taxon>
        <taxon>Lycopodiopsida</taxon>
        <taxon>Selaginellales</taxon>
        <taxon>Selaginellaceae</taxon>
        <taxon>Selaginella</taxon>
    </lineage>
</organism>
<comment type="caution">
    <text evidence="10">Lacks conserved residue(s) required for the propagation of feature annotation.</text>
</comment>
<dbReference type="Gramene" id="EFJ06912">
    <property type="protein sequence ID" value="EFJ06912"/>
    <property type="gene ID" value="SELMODRAFT_236434"/>
</dbReference>
<dbReference type="AlphaFoldDB" id="D8T8Y0"/>
<feature type="domain" description="K+ potassium transporter integral membrane" evidence="12">
    <location>
        <begin position="37"/>
        <end position="532"/>
    </location>
</feature>
<dbReference type="GO" id="GO:0016020">
    <property type="term" value="C:membrane"/>
    <property type="evidence" value="ECO:0000318"/>
    <property type="project" value="GO_Central"/>
</dbReference>
<feature type="transmembrane region" description="Helical" evidence="10">
    <location>
        <begin position="285"/>
        <end position="304"/>
    </location>
</feature>
<accession>D8T8Y0</accession>
<evidence type="ECO:0000259" key="12">
    <source>
        <dbReference type="Pfam" id="PF02705"/>
    </source>
</evidence>
<evidence type="ECO:0000313" key="15">
    <source>
        <dbReference type="Proteomes" id="UP000001514"/>
    </source>
</evidence>
<evidence type="ECO:0000256" key="7">
    <source>
        <dbReference type="ARBA" id="ARBA00022989"/>
    </source>
</evidence>
<keyword evidence="6 10" id="KW-0630">Potassium</keyword>
<dbReference type="Pfam" id="PF02705">
    <property type="entry name" value="K_trans"/>
    <property type="match status" value="1"/>
</dbReference>
<feature type="transmembrane region" description="Helical" evidence="10">
    <location>
        <begin position="467"/>
        <end position="488"/>
    </location>
</feature>
<dbReference type="OMA" id="NIWKHDP"/>
<feature type="transmembrane region" description="Helical" evidence="10">
    <location>
        <begin position="571"/>
        <end position="590"/>
    </location>
</feature>
<dbReference type="HOGENOM" id="CLU_008142_2_0_1"/>
<evidence type="ECO:0000256" key="11">
    <source>
        <dbReference type="SAM" id="MobiDB-lite"/>
    </source>
</evidence>
<dbReference type="KEGG" id="smo:SELMODRAFT_236434"/>
<dbReference type="InterPro" id="IPR003855">
    <property type="entry name" value="K+_transporter"/>
</dbReference>
<feature type="domain" description="K+ potassium transporter C-terminal" evidence="13">
    <location>
        <begin position="545"/>
        <end position="780"/>
    </location>
</feature>
<dbReference type="InterPro" id="IPR053951">
    <property type="entry name" value="K_trans_N"/>
</dbReference>
<feature type="transmembrane region" description="Helical" evidence="10">
    <location>
        <begin position="494"/>
        <end position="516"/>
    </location>
</feature>
<feature type="region of interest" description="Disordered" evidence="11">
    <location>
        <begin position="644"/>
        <end position="690"/>
    </location>
</feature>
<keyword evidence="4 10" id="KW-0633">Potassium transport</keyword>
<comment type="function">
    <text evidence="10">Potassium transporter.</text>
</comment>
<keyword evidence="3" id="KW-0813">Transport</keyword>
<dbReference type="Proteomes" id="UP000001514">
    <property type="component" value="Unassembled WGS sequence"/>
</dbReference>
<keyword evidence="9 10" id="KW-0472">Membrane</keyword>
<evidence type="ECO:0000313" key="14">
    <source>
        <dbReference type="EMBL" id="EFJ06912.1"/>
    </source>
</evidence>
<dbReference type="InterPro" id="IPR053952">
    <property type="entry name" value="K_trans_C"/>
</dbReference>
<comment type="subcellular location">
    <subcellularLocation>
        <location evidence="1 10">Membrane</location>
        <topology evidence="1 10">Multi-pass membrane protein</topology>
    </subcellularLocation>
</comment>
<keyword evidence="8 10" id="KW-0406">Ion transport</keyword>
<keyword evidence="5 10" id="KW-0812">Transmembrane</keyword>
<evidence type="ECO:0000256" key="2">
    <source>
        <dbReference type="ARBA" id="ARBA00008440"/>
    </source>
</evidence>
<evidence type="ECO:0000256" key="3">
    <source>
        <dbReference type="ARBA" id="ARBA00022448"/>
    </source>
</evidence>
<feature type="transmembrane region" description="Helical" evidence="10">
    <location>
        <begin position="237"/>
        <end position="259"/>
    </location>
</feature>
<reference evidence="14 15" key="1">
    <citation type="journal article" date="2011" name="Science">
        <title>The Selaginella genome identifies genetic changes associated with the evolution of vascular plants.</title>
        <authorList>
            <person name="Banks J.A."/>
            <person name="Nishiyama T."/>
            <person name="Hasebe M."/>
            <person name="Bowman J.L."/>
            <person name="Gribskov M."/>
            <person name="dePamphilis C."/>
            <person name="Albert V.A."/>
            <person name="Aono N."/>
            <person name="Aoyama T."/>
            <person name="Ambrose B.A."/>
            <person name="Ashton N.W."/>
            <person name="Axtell M.J."/>
            <person name="Barker E."/>
            <person name="Barker M.S."/>
            <person name="Bennetzen J.L."/>
            <person name="Bonawitz N.D."/>
            <person name="Chapple C."/>
            <person name="Cheng C."/>
            <person name="Correa L.G."/>
            <person name="Dacre M."/>
            <person name="DeBarry J."/>
            <person name="Dreyer I."/>
            <person name="Elias M."/>
            <person name="Engstrom E.M."/>
            <person name="Estelle M."/>
            <person name="Feng L."/>
            <person name="Finet C."/>
            <person name="Floyd S.K."/>
            <person name="Frommer W.B."/>
            <person name="Fujita T."/>
            <person name="Gramzow L."/>
            <person name="Gutensohn M."/>
            <person name="Harholt J."/>
            <person name="Hattori M."/>
            <person name="Heyl A."/>
            <person name="Hirai T."/>
            <person name="Hiwatashi Y."/>
            <person name="Ishikawa M."/>
            <person name="Iwata M."/>
            <person name="Karol K.G."/>
            <person name="Koehler B."/>
            <person name="Kolukisaoglu U."/>
            <person name="Kubo M."/>
            <person name="Kurata T."/>
            <person name="Lalonde S."/>
            <person name="Li K."/>
            <person name="Li Y."/>
            <person name="Litt A."/>
            <person name="Lyons E."/>
            <person name="Manning G."/>
            <person name="Maruyama T."/>
            <person name="Michael T.P."/>
            <person name="Mikami K."/>
            <person name="Miyazaki S."/>
            <person name="Morinaga S."/>
            <person name="Murata T."/>
            <person name="Mueller-Roeber B."/>
            <person name="Nelson D.R."/>
            <person name="Obara M."/>
            <person name="Oguri Y."/>
            <person name="Olmstead R.G."/>
            <person name="Onodera N."/>
            <person name="Petersen B.L."/>
            <person name="Pils B."/>
            <person name="Prigge M."/>
            <person name="Rensing S.A."/>
            <person name="Riano-Pachon D.M."/>
            <person name="Roberts A.W."/>
            <person name="Sato Y."/>
            <person name="Scheller H.V."/>
            <person name="Schulz B."/>
            <person name="Schulz C."/>
            <person name="Shakirov E.V."/>
            <person name="Shibagaki N."/>
            <person name="Shinohara N."/>
            <person name="Shippen D.E."/>
            <person name="Soerensen I."/>
            <person name="Sotooka R."/>
            <person name="Sugimoto N."/>
            <person name="Sugita M."/>
            <person name="Sumikawa N."/>
            <person name="Tanurdzic M."/>
            <person name="Theissen G."/>
            <person name="Ulvskov P."/>
            <person name="Wakazuki S."/>
            <person name="Weng J.K."/>
            <person name="Willats W.W."/>
            <person name="Wipf D."/>
            <person name="Wolf P.G."/>
            <person name="Yang L."/>
            <person name="Zimmer A.D."/>
            <person name="Zhu Q."/>
            <person name="Mitros T."/>
            <person name="Hellsten U."/>
            <person name="Loque D."/>
            <person name="Otillar R."/>
            <person name="Salamov A."/>
            <person name="Schmutz J."/>
            <person name="Shapiro H."/>
            <person name="Lindquist E."/>
            <person name="Lucas S."/>
            <person name="Rokhsar D."/>
            <person name="Grigoriev I.V."/>
        </authorList>
    </citation>
    <scope>NUCLEOTIDE SEQUENCE [LARGE SCALE GENOMIC DNA]</scope>
</reference>
<comment type="similarity">
    <text evidence="2 10">Belongs to the HAK/KUP transporter (TC 2.A.72.3) family.</text>
</comment>
<feature type="transmembrane region" description="Helical" evidence="10">
    <location>
        <begin position="30"/>
        <end position="49"/>
    </location>
</feature>
<feature type="transmembrane region" description="Helical" evidence="10">
    <location>
        <begin position="404"/>
        <end position="426"/>
    </location>
</feature>
<sequence length="782" mass="86880">MWELDQTLDQPLGDEATQVRGFQNSKEHPLAVTIRLAFISLGVVYGDLATSPLYVFPSVFPDGIVDRRDVLGAVCLIVYSFTLIPLIKYVFIVLRANDNGEGKFRSIVLVLGGTFALYSLICRHAKVNTIPNQHPTDQYLTTYSRRPVPENSRASTIKKLLEGRNSLQKLLLVLVLLGTSMVIGDGVLTPAISVLSSVSGIKVAHPSFHQGHVVILALIILVLLFSMQHVGTDKVGVMFGPVILVWLLSIGAVGVYNIAIHKPDIFRALSPVAGFDFLRRTKSKGWARLGGIVLSITGAEAMFADLGHFSTVSIRLAFTSLVFPCLLAAYLGQASFLLKFPDKVDQTFYRSIPDPVYWPMFVIATVAAIVASQATISATFSIVKQSVALGCFPRVKIIHTSNRILGQIYVPEVNWILMLLCLAITAGFRETTQIGNAYGIAVMAVMLVTTLLMTLIMLFIWQTNLSLVLLFLVTFGSVETIYFSAVLFKIAKGGWVPLAIAAALMLIFYAWHYGTVKRYQFEIQNKVPLAWILGLGPSLGLVRVPGVGFVYTDLAHGVPSMFSHFITHLPAIHSVLVFVCVKYLPVNTVLEDERFLFRRIGPPDYWMYRCTVRYGYRDLHRRDEQFEERLIGALADFIRKDDDNNRVETSSTAPSEPMTMAASDREQSLPSAISPNDRRRVMGDQSGTSSYNSRDYQVVLSQRRIEHQVVEDQLKFLVAAKESGVVHILGNTVVKARKGSGLAKRIAINHVYSFLRKVCRETSVIYHIPHETMLNVGMIYDV</sequence>
<feature type="transmembrane region" description="Helical" evidence="10">
    <location>
        <begin position="170"/>
        <end position="195"/>
    </location>
</feature>
<evidence type="ECO:0000256" key="4">
    <source>
        <dbReference type="ARBA" id="ARBA00022538"/>
    </source>
</evidence>
<evidence type="ECO:0000256" key="8">
    <source>
        <dbReference type="ARBA" id="ARBA00023065"/>
    </source>
</evidence>
<proteinExistence type="inferred from homology"/>
<evidence type="ECO:0000256" key="9">
    <source>
        <dbReference type="ARBA" id="ARBA00023136"/>
    </source>
</evidence>
<dbReference type="GO" id="GO:0006813">
    <property type="term" value="P:potassium ion transport"/>
    <property type="evidence" value="ECO:0000318"/>
    <property type="project" value="GO_Central"/>
</dbReference>
<feature type="transmembrane region" description="Helical" evidence="10">
    <location>
        <begin position="70"/>
        <end position="92"/>
    </location>
</feature>
<feature type="transmembrane region" description="Helical" evidence="10">
    <location>
        <begin position="438"/>
        <end position="460"/>
    </location>
</feature>
<feature type="transmembrane region" description="Helical" evidence="10">
    <location>
        <begin position="528"/>
        <end position="551"/>
    </location>
</feature>
<dbReference type="eggNOG" id="ENOG502QPSA">
    <property type="taxonomic scope" value="Eukaryota"/>
</dbReference>
<evidence type="ECO:0000256" key="1">
    <source>
        <dbReference type="ARBA" id="ARBA00004141"/>
    </source>
</evidence>
<dbReference type="Pfam" id="PF22776">
    <property type="entry name" value="K_trans_C"/>
    <property type="match status" value="1"/>
</dbReference>
<keyword evidence="7 10" id="KW-1133">Transmembrane helix</keyword>
<name>D8T8Y0_SELML</name>
<dbReference type="InParanoid" id="D8T8Y0"/>
<evidence type="ECO:0000256" key="10">
    <source>
        <dbReference type="RuleBase" id="RU321113"/>
    </source>
</evidence>
<protein>
    <recommendedName>
        <fullName evidence="10">Potassium transporter</fullName>
    </recommendedName>
</protein>
<dbReference type="EMBL" id="GL377692">
    <property type="protein sequence ID" value="EFJ06912.1"/>
    <property type="molecule type" value="Genomic_DNA"/>
</dbReference>
<dbReference type="GO" id="GO:0015079">
    <property type="term" value="F:potassium ion transmembrane transporter activity"/>
    <property type="evidence" value="ECO:0000318"/>
    <property type="project" value="GO_Central"/>
</dbReference>
<evidence type="ECO:0000256" key="6">
    <source>
        <dbReference type="ARBA" id="ARBA00022958"/>
    </source>
</evidence>